<organism evidence="2 3">
    <name type="scientific">Planobacterium oryzisoli</name>
    <dbReference type="NCBI Taxonomy" id="2771435"/>
    <lineage>
        <taxon>Bacteria</taxon>
        <taxon>Pseudomonadati</taxon>
        <taxon>Bacteroidota</taxon>
        <taxon>Flavobacteriia</taxon>
        <taxon>Flavobacteriales</taxon>
        <taxon>Weeksellaceae</taxon>
        <taxon>Chryseobacterium group</taxon>
        <taxon>Chryseobacterium</taxon>
    </lineage>
</organism>
<dbReference type="InterPro" id="IPR016181">
    <property type="entry name" value="Acyl_CoA_acyltransferase"/>
</dbReference>
<gene>
    <name evidence="2" type="ORF">IC612_06015</name>
</gene>
<dbReference type="InterPro" id="IPR000182">
    <property type="entry name" value="GNAT_dom"/>
</dbReference>
<proteinExistence type="predicted"/>
<sequence>MEKTKTPGTRKSHTFIKLNSWTVEHTSLFQPSLFIGDFGLIPVEPHDFDALYAAASDPLIWAMHPNPFRYRLEDFRNFFQGAIKSGGAMVVRDERTGMLCGSTRFYDWDPKKKEIFIGYTFYARKYWGTGLNAQIKRLMLDYLFTHTPYVKVRFHVGKENYRSRRAMEKLGAHYQGEVLVAYHGEPPRENVEYLIEKPS</sequence>
<protein>
    <submittedName>
        <fullName evidence="2">GNAT family N-acetyltransferase</fullName>
    </submittedName>
</protein>
<dbReference type="PANTHER" id="PTHR43610:SF1">
    <property type="entry name" value="N-ACETYLTRANSFERASE DOMAIN-CONTAINING PROTEIN"/>
    <property type="match status" value="1"/>
</dbReference>
<evidence type="ECO:0000313" key="3">
    <source>
        <dbReference type="Proteomes" id="UP000694480"/>
    </source>
</evidence>
<dbReference type="SUPFAM" id="SSF55729">
    <property type="entry name" value="Acyl-CoA N-acyltransferases (Nat)"/>
    <property type="match status" value="1"/>
</dbReference>
<accession>A0A931E7T7</accession>
<dbReference type="PROSITE" id="PS51186">
    <property type="entry name" value="GNAT"/>
    <property type="match status" value="1"/>
</dbReference>
<evidence type="ECO:0000259" key="1">
    <source>
        <dbReference type="PROSITE" id="PS51186"/>
    </source>
</evidence>
<dbReference type="EMBL" id="JADKYY010000006">
    <property type="protein sequence ID" value="MBF5027351.1"/>
    <property type="molecule type" value="Genomic_DNA"/>
</dbReference>
<dbReference type="GO" id="GO:0016747">
    <property type="term" value="F:acyltransferase activity, transferring groups other than amino-acyl groups"/>
    <property type="evidence" value="ECO:0007669"/>
    <property type="project" value="InterPro"/>
</dbReference>
<dbReference type="AlphaFoldDB" id="A0A931E7T7"/>
<dbReference type="PANTHER" id="PTHR43610">
    <property type="entry name" value="BLL6696 PROTEIN"/>
    <property type="match status" value="1"/>
</dbReference>
<comment type="caution">
    <text evidence="2">The sequence shown here is derived from an EMBL/GenBank/DDBJ whole genome shotgun (WGS) entry which is preliminary data.</text>
</comment>
<dbReference type="Proteomes" id="UP000694480">
    <property type="component" value="Unassembled WGS sequence"/>
</dbReference>
<dbReference type="Pfam" id="PF13302">
    <property type="entry name" value="Acetyltransf_3"/>
    <property type="match status" value="1"/>
</dbReference>
<keyword evidence="3" id="KW-1185">Reference proteome</keyword>
<dbReference type="Gene3D" id="3.40.630.30">
    <property type="match status" value="1"/>
</dbReference>
<reference evidence="2" key="1">
    <citation type="submission" date="2020-11" db="EMBL/GenBank/DDBJ databases">
        <title>Genome seq and assembly of Planobacterium sp.</title>
        <authorList>
            <person name="Chhetri G."/>
        </authorList>
    </citation>
    <scope>NUCLEOTIDE SEQUENCE</scope>
    <source>
        <strain evidence="2">GCR5</strain>
    </source>
</reference>
<name>A0A931E7T7_9FLAO</name>
<evidence type="ECO:0000313" key="2">
    <source>
        <dbReference type="EMBL" id="MBF5027351.1"/>
    </source>
</evidence>
<feature type="domain" description="N-acetyltransferase" evidence="1">
    <location>
        <begin position="38"/>
        <end position="198"/>
    </location>
</feature>